<dbReference type="AlphaFoldDB" id="A0A9N7Z6L9"/>
<gene>
    <name evidence="2" type="ORF">PLEPLA_LOCUS40930</name>
</gene>
<feature type="region of interest" description="Disordered" evidence="1">
    <location>
        <begin position="167"/>
        <end position="189"/>
    </location>
</feature>
<accession>A0A9N7Z6L9</accession>
<protein>
    <submittedName>
        <fullName evidence="2">Uncharacterized protein</fullName>
    </submittedName>
</protein>
<name>A0A9N7Z6L9_PLEPL</name>
<organism evidence="2 3">
    <name type="scientific">Pleuronectes platessa</name>
    <name type="common">European plaice</name>
    <dbReference type="NCBI Taxonomy" id="8262"/>
    <lineage>
        <taxon>Eukaryota</taxon>
        <taxon>Metazoa</taxon>
        <taxon>Chordata</taxon>
        <taxon>Craniata</taxon>
        <taxon>Vertebrata</taxon>
        <taxon>Euteleostomi</taxon>
        <taxon>Actinopterygii</taxon>
        <taxon>Neopterygii</taxon>
        <taxon>Teleostei</taxon>
        <taxon>Neoteleostei</taxon>
        <taxon>Acanthomorphata</taxon>
        <taxon>Carangaria</taxon>
        <taxon>Pleuronectiformes</taxon>
        <taxon>Pleuronectoidei</taxon>
        <taxon>Pleuronectidae</taxon>
        <taxon>Pleuronectes</taxon>
    </lineage>
</organism>
<reference evidence="2" key="1">
    <citation type="submission" date="2020-03" db="EMBL/GenBank/DDBJ databases">
        <authorList>
            <person name="Weist P."/>
        </authorList>
    </citation>
    <scope>NUCLEOTIDE SEQUENCE</scope>
</reference>
<evidence type="ECO:0000313" key="3">
    <source>
        <dbReference type="Proteomes" id="UP001153269"/>
    </source>
</evidence>
<proteinExistence type="predicted"/>
<dbReference type="Proteomes" id="UP001153269">
    <property type="component" value="Unassembled WGS sequence"/>
</dbReference>
<evidence type="ECO:0000256" key="1">
    <source>
        <dbReference type="SAM" id="MobiDB-lite"/>
    </source>
</evidence>
<sequence length="189" mass="20909">MAFYGDVTVSVHVEGSTYQLDANVSMWAQEDRTVASRRPGCWTMLCLSTGWRLLSQAHRLPPSRPRPAAQSVTMYTTRLYSTSGGGGGGGGGVKHGRRAGLAVMEAPHPPHHHLPHHPTPPPPAYHLYQGRPDAHRGAHFYHPQPAHLAPPQFSPHYQHHAHFHTYGEGGSRGRGRCPWQQEEDVELHP</sequence>
<dbReference type="EMBL" id="CADEAL010004159">
    <property type="protein sequence ID" value="CAB1453180.1"/>
    <property type="molecule type" value="Genomic_DNA"/>
</dbReference>
<evidence type="ECO:0000313" key="2">
    <source>
        <dbReference type="EMBL" id="CAB1453180.1"/>
    </source>
</evidence>
<comment type="caution">
    <text evidence="2">The sequence shown here is derived from an EMBL/GenBank/DDBJ whole genome shotgun (WGS) entry which is preliminary data.</text>
</comment>
<keyword evidence="3" id="KW-1185">Reference proteome</keyword>